<keyword evidence="1" id="KW-0472">Membrane</keyword>
<dbReference type="STRING" id="1041826.FCOL_05330"/>
<dbReference type="KEGG" id="fco:FCOL_05330"/>
<organism evidence="2 3">
    <name type="scientific">Flavobacterium columnare (strain ATCC 49512 / CIP 103533 / TG 44/87)</name>
    <dbReference type="NCBI Taxonomy" id="1041826"/>
    <lineage>
        <taxon>Bacteria</taxon>
        <taxon>Pseudomonadati</taxon>
        <taxon>Bacteroidota</taxon>
        <taxon>Flavobacteriia</taxon>
        <taxon>Flavobacteriales</taxon>
        <taxon>Flavobacteriaceae</taxon>
        <taxon>Flavobacterium</taxon>
    </lineage>
</organism>
<keyword evidence="1" id="KW-1133">Transmembrane helix</keyword>
<accession>G8X9E4</accession>
<dbReference type="Proteomes" id="UP000005638">
    <property type="component" value="Chromosome"/>
</dbReference>
<name>G8X9E4_FLACA</name>
<dbReference type="HOGENOM" id="CLU_1287245_0_0_10"/>
<dbReference type="EMBL" id="CP003222">
    <property type="protein sequence ID" value="AEW85891.1"/>
    <property type="molecule type" value="Genomic_DNA"/>
</dbReference>
<evidence type="ECO:0000313" key="2">
    <source>
        <dbReference type="EMBL" id="AEW85891.1"/>
    </source>
</evidence>
<evidence type="ECO:0000256" key="1">
    <source>
        <dbReference type="SAM" id="Phobius"/>
    </source>
</evidence>
<proteinExistence type="predicted"/>
<feature type="transmembrane region" description="Helical" evidence="1">
    <location>
        <begin position="12"/>
        <end position="32"/>
    </location>
</feature>
<protein>
    <submittedName>
        <fullName evidence="2">Uncharacterized protein</fullName>
    </submittedName>
</protein>
<keyword evidence="1" id="KW-0812">Transmembrane</keyword>
<evidence type="ECO:0000313" key="3">
    <source>
        <dbReference type="Proteomes" id="UP000005638"/>
    </source>
</evidence>
<keyword evidence="3" id="KW-1185">Reference proteome</keyword>
<dbReference type="AlphaFoldDB" id="G8X9E4"/>
<sequence length="214" mass="23952">MTTKQEFSQAWRSIGNIFAGFAIGAFVAFFAVKCTNSKEIEPKIVKGRFQTNKIKNTPIKAVVEIKKETGKNLSNSEKTKNIFLQKKIDRLLSDNEKLLAAFAVATVAKKDSLYNEAIELNEFSKPFEDKFIKADVRGIARGTVESIVLNYEILPQPVKQKNHLYIGFTAGNSAQFDKPVFGAGLMYQLKKGNLIRLGYDSDKRVSLGCDLKVF</sequence>
<reference evidence="2 3" key="1">
    <citation type="journal article" date="2012" name="J. Bacteriol.">
        <title>Genome Sequence of the Fish Pathogen Flavobacterium columnare ATCC 49512.</title>
        <authorList>
            <person name="Tekedar H.C."/>
            <person name="Karsi A."/>
            <person name="Gillaspy A.F."/>
            <person name="Dyer D.W."/>
            <person name="Benton N.R."/>
            <person name="Zaitshik J."/>
            <person name="Vamenta S."/>
            <person name="Banes M.M."/>
            <person name="Gulsoy N."/>
            <person name="Aboko-Cole M."/>
            <person name="Waldbieser G.C."/>
            <person name="Lawrence M.L."/>
        </authorList>
    </citation>
    <scope>NUCLEOTIDE SEQUENCE [LARGE SCALE GENOMIC DNA]</scope>
    <source>
        <strain evidence="3">ATCC 49512 / CIP 103533 / TG 44/87</strain>
    </source>
</reference>
<gene>
    <name evidence="2" type="ordered locus">FCOL_05330</name>
</gene>
<dbReference type="RefSeq" id="WP_014165170.1">
    <property type="nucleotide sequence ID" value="NC_016510.2"/>
</dbReference>